<evidence type="ECO:0000313" key="2">
    <source>
        <dbReference type="Proteomes" id="UP000013148"/>
    </source>
</evidence>
<protein>
    <submittedName>
        <fullName evidence="1">Uncharacterized protein</fullName>
    </submittedName>
</protein>
<keyword evidence="2" id="KW-1185">Reference proteome</keyword>
<dbReference type="RefSeq" id="WP_004821538.1">
    <property type="nucleotide sequence ID" value="NZ_KB849456.1"/>
</dbReference>
<dbReference type="Proteomes" id="UP000013148">
    <property type="component" value="Unassembled WGS sequence"/>
</dbReference>
<accession>N8Y4C7</accession>
<name>N8Y4C7_ACIGI</name>
<gene>
    <name evidence="1" type="ORF">F964_03119</name>
</gene>
<reference evidence="1 2" key="1">
    <citation type="submission" date="2013-02" db="EMBL/GenBank/DDBJ databases">
        <title>The Genome Sequence of Acinetobacter guillouiae NIPH 991.</title>
        <authorList>
            <consortium name="The Broad Institute Genome Sequencing Platform"/>
            <consortium name="The Broad Institute Genome Sequencing Center for Infectious Disease"/>
            <person name="Cerqueira G."/>
            <person name="Feldgarden M."/>
            <person name="Courvalin P."/>
            <person name="Perichon B."/>
            <person name="Grillot-Courvalin C."/>
            <person name="Clermont D."/>
            <person name="Rocha E."/>
            <person name="Yoon E.-J."/>
            <person name="Nemec A."/>
            <person name="Walker B."/>
            <person name="Young S.K."/>
            <person name="Zeng Q."/>
            <person name="Gargeya S."/>
            <person name="Fitzgerald M."/>
            <person name="Haas B."/>
            <person name="Abouelleil A."/>
            <person name="Alvarado L."/>
            <person name="Arachchi H.M."/>
            <person name="Berlin A.M."/>
            <person name="Chapman S.B."/>
            <person name="Dewar J."/>
            <person name="Goldberg J."/>
            <person name="Griggs A."/>
            <person name="Gujja S."/>
            <person name="Hansen M."/>
            <person name="Howarth C."/>
            <person name="Imamovic A."/>
            <person name="Larimer J."/>
            <person name="McCowan C."/>
            <person name="Murphy C."/>
            <person name="Neiman D."/>
            <person name="Pearson M."/>
            <person name="Priest M."/>
            <person name="Roberts A."/>
            <person name="Saif S."/>
            <person name="Shea T."/>
            <person name="Sisk P."/>
            <person name="Sykes S."/>
            <person name="Wortman J."/>
            <person name="Nusbaum C."/>
            <person name="Birren B."/>
        </authorList>
    </citation>
    <scope>NUCLEOTIDE SEQUENCE [LARGE SCALE GENOMIC DNA]</scope>
    <source>
        <strain evidence="1 2">NIPH 991</strain>
    </source>
</reference>
<sequence length="84" mass="9575">MLNVNEIPHKGLKSYIAKLARQNHISYINTRSSLLAQTITRLADDDVKPDETEKLVIALRRANVIDGSQMLILLGRYFDETQHV</sequence>
<dbReference type="HOGENOM" id="CLU_187676_0_0_6"/>
<dbReference type="AlphaFoldDB" id="N8Y4C7"/>
<evidence type="ECO:0000313" key="1">
    <source>
        <dbReference type="EMBL" id="ENV16184.1"/>
    </source>
</evidence>
<dbReference type="EMBL" id="APPJ01000012">
    <property type="protein sequence ID" value="ENV16184.1"/>
    <property type="molecule type" value="Genomic_DNA"/>
</dbReference>
<organism evidence="1 2">
    <name type="scientific">Acinetobacter guillouiae NIPH 991</name>
    <dbReference type="NCBI Taxonomy" id="1217656"/>
    <lineage>
        <taxon>Bacteria</taxon>
        <taxon>Pseudomonadati</taxon>
        <taxon>Pseudomonadota</taxon>
        <taxon>Gammaproteobacteria</taxon>
        <taxon>Moraxellales</taxon>
        <taxon>Moraxellaceae</taxon>
        <taxon>Acinetobacter</taxon>
    </lineage>
</organism>
<proteinExistence type="predicted"/>
<comment type="caution">
    <text evidence="1">The sequence shown here is derived from an EMBL/GenBank/DDBJ whole genome shotgun (WGS) entry which is preliminary data.</text>
</comment>
<dbReference type="PATRIC" id="fig|1217656.3.peg.3064"/>